<reference evidence="1" key="1">
    <citation type="submission" date="2021-02" db="EMBL/GenBank/DDBJ databases">
        <authorList>
            <consortium name="DOE Joint Genome Institute"/>
            <person name="Ahrendt S."/>
            <person name="Looney B.P."/>
            <person name="Miyauchi S."/>
            <person name="Morin E."/>
            <person name="Drula E."/>
            <person name="Courty P.E."/>
            <person name="Chicoki N."/>
            <person name="Fauchery L."/>
            <person name="Kohler A."/>
            <person name="Kuo A."/>
            <person name="Labutti K."/>
            <person name="Pangilinan J."/>
            <person name="Lipzen A."/>
            <person name="Riley R."/>
            <person name="Andreopoulos W."/>
            <person name="He G."/>
            <person name="Johnson J."/>
            <person name="Barry K.W."/>
            <person name="Grigoriev I.V."/>
            <person name="Nagy L."/>
            <person name="Hibbett D."/>
            <person name="Henrissat B."/>
            <person name="Matheny P.B."/>
            <person name="Labbe J."/>
            <person name="Martin F."/>
        </authorList>
    </citation>
    <scope>NUCLEOTIDE SEQUENCE</scope>
    <source>
        <strain evidence="1">FP105234-sp</strain>
    </source>
</reference>
<keyword evidence="2" id="KW-1185">Reference proteome</keyword>
<dbReference type="Proteomes" id="UP000814033">
    <property type="component" value="Unassembled WGS sequence"/>
</dbReference>
<comment type="caution">
    <text evidence="1">The sequence shown here is derived from an EMBL/GenBank/DDBJ whole genome shotgun (WGS) entry which is preliminary data.</text>
</comment>
<name>A0ACB8REF4_9AGAM</name>
<sequence length="326" mass="34077">MEAENDIDTETLQAQIDLSMAYAEELVASWVKPLARASSSASAKARAPDAEKELEALLRRPPRLGVGAPLPESSVTAVTGREAVRLKHKLEGKKRVRGGADEGVPVAAGKPEDGSDEEESRVGAIRKKARLDPFALPGGKKKGKGNQQVQEVSKNGDPAAGPSGHGGGAVDGAAAAAGGVEGAEGGDDDDGMDVDDQPADAQSPEHRKKRKRKKKKKDGVVVPPSETTNTSDRLLTPPPVSILVQLPPTPALPASPIKSPMDKLIPKLSPSKLLLPDTPILNLSGPPPPIADNANVDASPKKKRHRKKKKKNRAADGEPGGDEPEV</sequence>
<organism evidence="1 2">
    <name type="scientific">Auriscalpium vulgare</name>
    <dbReference type="NCBI Taxonomy" id="40419"/>
    <lineage>
        <taxon>Eukaryota</taxon>
        <taxon>Fungi</taxon>
        <taxon>Dikarya</taxon>
        <taxon>Basidiomycota</taxon>
        <taxon>Agaricomycotina</taxon>
        <taxon>Agaricomycetes</taxon>
        <taxon>Russulales</taxon>
        <taxon>Auriscalpiaceae</taxon>
        <taxon>Auriscalpium</taxon>
    </lineage>
</organism>
<dbReference type="EMBL" id="MU276076">
    <property type="protein sequence ID" value="KAI0042254.1"/>
    <property type="molecule type" value="Genomic_DNA"/>
</dbReference>
<gene>
    <name evidence="1" type="ORF">FA95DRAFT_1598547</name>
</gene>
<accession>A0ACB8REF4</accession>
<proteinExistence type="predicted"/>
<evidence type="ECO:0000313" key="2">
    <source>
        <dbReference type="Proteomes" id="UP000814033"/>
    </source>
</evidence>
<protein>
    <submittedName>
        <fullName evidence="1">Uncharacterized protein</fullName>
    </submittedName>
</protein>
<reference evidence="1" key="2">
    <citation type="journal article" date="2022" name="New Phytol.">
        <title>Evolutionary transition to the ectomycorrhizal habit in the genomes of a hyperdiverse lineage of mushroom-forming fungi.</title>
        <authorList>
            <person name="Looney B."/>
            <person name="Miyauchi S."/>
            <person name="Morin E."/>
            <person name="Drula E."/>
            <person name="Courty P.E."/>
            <person name="Kohler A."/>
            <person name="Kuo A."/>
            <person name="LaButti K."/>
            <person name="Pangilinan J."/>
            <person name="Lipzen A."/>
            <person name="Riley R."/>
            <person name="Andreopoulos W."/>
            <person name="He G."/>
            <person name="Johnson J."/>
            <person name="Nolan M."/>
            <person name="Tritt A."/>
            <person name="Barry K.W."/>
            <person name="Grigoriev I.V."/>
            <person name="Nagy L.G."/>
            <person name="Hibbett D."/>
            <person name="Henrissat B."/>
            <person name="Matheny P.B."/>
            <person name="Labbe J."/>
            <person name="Martin F.M."/>
        </authorList>
    </citation>
    <scope>NUCLEOTIDE SEQUENCE</scope>
    <source>
        <strain evidence="1">FP105234-sp</strain>
    </source>
</reference>
<evidence type="ECO:0000313" key="1">
    <source>
        <dbReference type="EMBL" id="KAI0042254.1"/>
    </source>
</evidence>